<reference evidence="7 8" key="1">
    <citation type="submission" date="2017-02" db="EMBL/GenBank/DDBJ databases">
        <authorList>
            <person name="Peterson S.W."/>
        </authorList>
    </citation>
    <scope>NUCLEOTIDE SEQUENCE [LARGE SCALE GENOMIC DNA]</scope>
    <source>
        <strain evidence="7 8">M1</strain>
    </source>
</reference>
<dbReference type="PANTHER" id="PTHR43527:SF1">
    <property type="entry name" value="L-THREONINE KINASE"/>
    <property type="match status" value="1"/>
</dbReference>
<dbReference type="EMBL" id="FUZT01000007">
    <property type="protein sequence ID" value="SKC75693.1"/>
    <property type="molecule type" value="Genomic_DNA"/>
</dbReference>
<dbReference type="STRING" id="36842.SAMN02194393_02892"/>
<dbReference type="Pfam" id="PF00288">
    <property type="entry name" value="GHMP_kinases_N"/>
    <property type="match status" value="1"/>
</dbReference>
<keyword evidence="1" id="KW-0808">Transferase</keyword>
<evidence type="ECO:0000313" key="8">
    <source>
        <dbReference type="Proteomes" id="UP000190285"/>
    </source>
</evidence>
<name>A0A1T5LI68_9FIRM</name>
<dbReference type="OrthoDB" id="4548147at2"/>
<protein>
    <submittedName>
        <fullName evidence="7">Threonine kinase</fullName>
    </submittedName>
</protein>
<dbReference type="InterPro" id="IPR006204">
    <property type="entry name" value="GHMP_kinase_N_dom"/>
</dbReference>
<gene>
    <name evidence="7" type="ORF">SAMN02194393_02892</name>
</gene>
<keyword evidence="2" id="KW-0547">Nucleotide-binding</keyword>
<dbReference type="InterPro" id="IPR020568">
    <property type="entry name" value="Ribosomal_Su5_D2-typ_SF"/>
</dbReference>
<dbReference type="SUPFAM" id="SSF54211">
    <property type="entry name" value="Ribosomal protein S5 domain 2-like"/>
    <property type="match status" value="1"/>
</dbReference>
<evidence type="ECO:0000256" key="4">
    <source>
        <dbReference type="ARBA" id="ARBA00022840"/>
    </source>
</evidence>
<feature type="domain" description="GHMP kinase C-terminal" evidence="6">
    <location>
        <begin position="199"/>
        <end position="256"/>
    </location>
</feature>
<evidence type="ECO:0000259" key="6">
    <source>
        <dbReference type="Pfam" id="PF08544"/>
    </source>
</evidence>
<feature type="domain" description="GHMP kinase N-terminal" evidence="5">
    <location>
        <begin position="65"/>
        <end position="123"/>
    </location>
</feature>
<dbReference type="PIRSF" id="PIRSF033887">
    <property type="entry name" value="PduX"/>
    <property type="match status" value="1"/>
</dbReference>
<evidence type="ECO:0000256" key="1">
    <source>
        <dbReference type="ARBA" id="ARBA00022679"/>
    </source>
</evidence>
<accession>A0A1T5LI68</accession>
<dbReference type="InterPro" id="IPR014721">
    <property type="entry name" value="Ribsml_uS5_D2-typ_fold_subgr"/>
</dbReference>
<dbReference type="Proteomes" id="UP000190285">
    <property type="component" value="Unassembled WGS sequence"/>
</dbReference>
<sequence>MIIKVKCPASCGELIQGLVGDGEKLISLPIDIYSQVTLCETKEPKLETKKVKMRLALEKTFKYFHISKKYMENISLSLDSSIPIAKGMASSTADIAATVIATARFLGKEISFKELGELCCEIEPTDSTIFQRLTLFDHINGRIIEEYDWNPKIKVLILEMDRIVNTEEFRRTDYSDVRIKNKNQIEKAYRIFSSGCKMKDKRLLGKAVTISSLMNQEILYKPKLDEILDISIKLGAYGVNVAHSGTVIGILYDESQMDINEFKYIIGKRKITKYYTKIYSANMIKGGVRIIK</sequence>
<keyword evidence="4" id="KW-0067">ATP-binding</keyword>
<evidence type="ECO:0000256" key="3">
    <source>
        <dbReference type="ARBA" id="ARBA00022777"/>
    </source>
</evidence>
<evidence type="ECO:0000313" key="7">
    <source>
        <dbReference type="EMBL" id="SKC75693.1"/>
    </source>
</evidence>
<keyword evidence="3 7" id="KW-0418">Kinase</keyword>
<dbReference type="InterPro" id="IPR012363">
    <property type="entry name" value="PduX"/>
</dbReference>
<proteinExistence type="predicted"/>
<dbReference type="InterPro" id="IPR013750">
    <property type="entry name" value="GHMP_kinase_C_dom"/>
</dbReference>
<dbReference type="AlphaFoldDB" id="A0A1T5LI68"/>
<evidence type="ECO:0000256" key="2">
    <source>
        <dbReference type="ARBA" id="ARBA00022741"/>
    </source>
</evidence>
<organism evidence="7 8">
    <name type="scientific">Maledivibacter halophilus</name>
    <dbReference type="NCBI Taxonomy" id="36842"/>
    <lineage>
        <taxon>Bacteria</taxon>
        <taxon>Bacillati</taxon>
        <taxon>Bacillota</taxon>
        <taxon>Clostridia</taxon>
        <taxon>Peptostreptococcales</taxon>
        <taxon>Caminicellaceae</taxon>
        <taxon>Maledivibacter</taxon>
    </lineage>
</organism>
<dbReference type="GO" id="GO:0016301">
    <property type="term" value="F:kinase activity"/>
    <property type="evidence" value="ECO:0007669"/>
    <property type="project" value="UniProtKB-KW"/>
</dbReference>
<dbReference type="PANTHER" id="PTHR43527">
    <property type="entry name" value="4-DIPHOSPHOCYTIDYL-2-C-METHYL-D-ERYTHRITOL KINASE, CHLOROPLASTIC"/>
    <property type="match status" value="1"/>
</dbReference>
<dbReference type="Gene3D" id="3.30.230.10">
    <property type="match status" value="1"/>
</dbReference>
<evidence type="ECO:0000259" key="5">
    <source>
        <dbReference type="Pfam" id="PF00288"/>
    </source>
</evidence>
<dbReference type="Pfam" id="PF08544">
    <property type="entry name" value="GHMP_kinases_C"/>
    <property type="match status" value="1"/>
</dbReference>
<dbReference type="RefSeq" id="WP_079492538.1">
    <property type="nucleotide sequence ID" value="NZ_FUZT01000007.1"/>
</dbReference>
<keyword evidence="8" id="KW-1185">Reference proteome</keyword>
<dbReference type="GO" id="GO:0005524">
    <property type="term" value="F:ATP binding"/>
    <property type="evidence" value="ECO:0007669"/>
    <property type="project" value="UniProtKB-KW"/>
</dbReference>